<dbReference type="PROSITE" id="PS50206">
    <property type="entry name" value="RHODANESE_3"/>
    <property type="match status" value="1"/>
</dbReference>
<dbReference type="HOGENOM" id="CLU_084155_0_0_7"/>
<dbReference type="CDD" id="cd01045">
    <property type="entry name" value="Ferritin_like_AB"/>
    <property type="match status" value="1"/>
</dbReference>
<dbReference type="InterPro" id="IPR050229">
    <property type="entry name" value="GlpE_sulfurtransferase"/>
</dbReference>
<dbReference type="SUPFAM" id="SSF52821">
    <property type="entry name" value="Rhodanese/Cell cycle control phosphatase"/>
    <property type="match status" value="1"/>
</dbReference>
<dbReference type="eggNOG" id="COG1633">
    <property type="taxonomic scope" value="Bacteria"/>
</dbReference>
<dbReference type="Pfam" id="PF02915">
    <property type="entry name" value="Rubrerythrin"/>
    <property type="match status" value="1"/>
</dbReference>
<feature type="domain" description="Rhodanese" evidence="1">
    <location>
        <begin position="25"/>
        <end position="109"/>
    </location>
</feature>
<dbReference type="InterPro" id="IPR003251">
    <property type="entry name" value="Rr_diiron-bd_dom"/>
</dbReference>
<dbReference type="SMART" id="SM00450">
    <property type="entry name" value="RHOD"/>
    <property type="match status" value="1"/>
</dbReference>
<gene>
    <name evidence="2" type="ordered locus">Dret_0061</name>
</gene>
<dbReference type="Proteomes" id="UP000001052">
    <property type="component" value="Chromosome"/>
</dbReference>
<dbReference type="Gene3D" id="1.20.1260.10">
    <property type="match status" value="1"/>
</dbReference>
<dbReference type="STRING" id="485915.Dret_0061"/>
<dbReference type="InterPro" id="IPR009078">
    <property type="entry name" value="Ferritin-like_SF"/>
</dbReference>
<reference evidence="2 3" key="2">
    <citation type="journal article" date="2010" name="Stand. Genomic Sci.">
        <title>Complete genome sequence of Desulfohalobium retbaense type strain (HR(100)).</title>
        <authorList>
            <person name="Spring S."/>
            <person name="Nolan M."/>
            <person name="Lapidus A."/>
            <person name="Glavina Del Rio T."/>
            <person name="Copeland A."/>
            <person name="Tice H."/>
            <person name="Cheng J.F."/>
            <person name="Lucas S."/>
            <person name="Land M."/>
            <person name="Chen F."/>
            <person name="Bruce D."/>
            <person name="Goodwin L."/>
            <person name="Pitluck S."/>
            <person name="Ivanova N."/>
            <person name="Mavromatis K."/>
            <person name="Mikhailova N."/>
            <person name="Pati A."/>
            <person name="Chen A."/>
            <person name="Palaniappan K."/>
            <person name="Hauser L."/>
            <person name="Chang Y.J."/>
            <person name="Jeffries C.D."/>
            <person name="Munk C."/>
            <person name="Kiss H."/>
            <person name="Chain P."/>
            <person name="Han C."/>
            <person name="Brettin T."/>
            <person name="Detter J.C."/>
            <person name="Schuler E."/>
            <person name="Goker M."/>
            <person name="Rohde M."/>
            <person name="Bristow J."/>
            <person name="Eisen J.A."/>
            <person name="Markowitz V."/>
            <person name="Hugenholtz P."/>
            <person name="Kyrpides N.C."/>
            <person name="Klenk H.P."/>
        </authorList>
    </citation>
    <scope>NUCLEOTIDE SEQUENCE [LARGE SCALE GENOMIC DNA]</scope>
    <source>
        <strain evidence="2 3">DSM 5692</strain>
    </source>
</reference>
<dbReference type="InterPro" id="IPR001307">
    <property type="entry name" value="Thiosulphate_STrfase_CS"/>
</dbReference>
<dbReference type="RefSeq" id="WP_015750523.1">
    <property type="nucleotide sequence ID" value="NC_013223.1"/>
</dbReference>
<protein>
    <submittedName>
        <fullName evidence="2">Rhodanese domain protein</fullName>
    </submittedName>
</protein>
<dbReference type="CDD" id="cd00158">
    <property type="entry name" value="RHOD"/>
    <property type="match status" value="1"/>
</dbReference>
<dbReference type="GO" id="GO:0016491">
    <property type="term" value="F:oxidoreductase activity"/>
    <property type="evidence" value="ECO:0007669"/>
    <property type="project" value="InterPro"/>
</dbReference>
<dbReference type="InterPro" id="IPR001763">
    <property type="entry name" value="Rhodanese-like_dom"/>
</dbReference>
<sequence length="277" mass="31121">MRWKQFLTPIHSVDAETARSSLQAPGVDAEIIDVRQPKEYDQGHIPGAKLIPLPQLQDRLQEIDADKPVYVYCAVGGRSRVAAQMLSSQGFAEVMNMKGGFKAWNGHQAIGAEELGLELFDGLESFAELLKTAYGMEAGLREFYTSIASRVDDGDVRELFETLARIEEKHTRRVFQAYLQKVDDQVDESTFSEQIVPQALEGGQTSQDYIDRFAPDWNKPEEVMELAMGIEAQAMDLYTRAAQRESGDAREFLEQMALEEKGHLQQLGQMLDRMLGA</sequence>
<evidence type="ECO:0000313" key="2">
    <source>
        <dbReference type="EMBL" id="ACV67363.1"/>
    </source>
</evidence>
<dbReference type="SUPFAM" id="SSF47240">
    <property type="entry name" value="Ferritin-like"/>
    <property type="match status" value="1"/>
</dbReference>
<dbReference type="Pfam" id="PF00581">
    <property type="entry name" value="Rhodanese"/>
    <property type="match status" value="1"/>
</dbReference>
<name>C8WZ88_DESRD</name>
<dbReference type="OrthoDB" id="285281at2"/>
<dbReference type="Gene3D" id="3.40.250.10">
    <property type="entry name" value="Rhodanese-like domain"/>
    <property type="match status" value="1"/>
</dbReference>
<dbReference type="eggNOG" id="COG0607">
    <property type="taxonomic scope" value="Bacteria"/>
</dbReference>
<reference evidence="3" key="1">
    <citation type="submission" date="2009-09" db="EMBL/GenBank/DDBJ databases">
        <title>The complete chromosome of Desulfohalobium retbaense DSM 5692.</title>
        <authorList>
            <consortium name="US DOE Joint Genome Institute (JGI-PGF)"/>
            <person name="Lucas S."/>
            <person name="Copeland A."/>
            <person name="Lapidus A."/>
            <person name="Glavina del Rio T."/>
            <person name="Dalin E."/>
            <person name="Tice H."/>
            <person name="Bruce D."/>
            <person name="Goodwin L."/>
            <person name="Pitluck S."/>
            <person name="Kyrpides N."/>
            <person name="Mavromatis K."/>
            <person name="Ivanova N."/>
            <person name="Mikhailova N."/>
            <person name="Munk A.C."/>
            <person name="Brettin T."/>
            <person name="Detter J.C."/>
            <person name="Han C."/>
            <person name="Tapia R."/>
            <person name="Larimer F."/>
            <person name="Land M."/>
            <person name="Hauser L."/>
            <person name="Markowitz V."/>
            <person name="Cheng J.-F."/>
            <person name="Hugenholtz P."/>
            <person name="Woyke T."/>
            <person name="Wu D."/>
            <person name="Spring S."/>
            <person name="Klenk H.-P."/>
            <person name="Eisen J.A."/>
        </authorList>
    </citation>
    <scope>NUCLEOTIDE SEQUENCE [LARGE SCALE GENOMIC DNA]</scope>
    <source>
        <strain evidence="3">DSM 5692</strain>
    </source>
</reference>
<organism evidence="2 3">
    <name type="scientific">Desulfohalobium retbaense (strain ATCC 49708 / DSM 5692 / JCM 16813 / HR100)</name>
    <dbReference type="NCBI Taxonomy" id="485915"/>
    <lineage>
        <taxon>Bacteria</taxon>
        <taxon>Pseudomonadati</taxon>
        <taxon>Thermodesulfobacteriota</taxon>
        <taxon>Desulfovibrionia</taxon>
        <taxon>Desulfovibrionales</taxon>
        <taxon>Desulfohalobiaceae</taxon>
        <taxon>Desulfohalobium</taxon>
    </lineage>
</organism>
<keyword evidence="3" id="KW-1185">Reference proteome</keyword>
<evidence type="ECO:0000313" key="3">
    <source>
        <dbReference type="Proteomes" id="UP000001052"/>
    </source>
</evidence>
<dbReference type="AlphaFoldDB" id="C8WZ88"/>
<dbReference type="GO" id="GO:0004792">
    <property type="term" value="F:thiosulfate-cyanide sulfurtransferase activity"/>
    <property type="evidence" value="ECO:0007669"/>
    <property type="project" value="InterPro"/>
</dbReference>
<dbReference type="InterPro" id="IPR036873">
    <property type="entry name" value="Rhodanese-like_dom_sf"/>
</dbReference>
<dbReference type="InterPro" id="IPR012347">
    <property type="entry name" value="Ferritin-like"/>
</dbReference>
<evidence type="ECO:0000259" key="1">
    <source>
        <dbReference type="PROSITE" id="PS50206"/>
    </source>
</evidence>
<dbReference type="EMBL" id="CP001734">
    <property type="protein sequence ID" value="ACV67363.1"/>
    <property type="molecule type" value="Genomic_DNA"/>
</dbReference>
<dbReference type="GO" id="GO:0046872">
    <property type="term" value="F:metal ion binding"/>
    <property type="evidence" value="ECO:0007669"/>
    <property type="project" value="InterPro"/>
</dbReference>
<accession>C8WZ88</accession>
<dbReference type="PROSITE" id="PS00380">
    <property type="entry name" value="RHODANESE_1"/>
    <property type="match status" value="1"/>
</dbReference>
<dbReference type="PANTHER" id="PTHR43031">
    <property type="entry name" value="FAD-DEPENDENT OXIDOREDUCTASE"/>
    <property type="match status" value="1"/>
</dbReference>
<proteinExistence type="predicted"/>
<dbReference type="KEGG" id="drt:Dret_0061"/>
<dbReference type="PANTHER" id="PTHR43031:SF1">
    <property type="entry name" value="PYRIDINE NUCLEOTIDE-DISULPHIDE OXIDOREDUCTASE"/>
    <property type="match status" value="1"/>
</dbReference>